<evidence type="ECO:0000259" key="4">
    <source>
        <dbReference type="Pfam" id="PF00024"/>
    </source>
</evidence>
<feature type="chain" id="PRO_5032338542" description="Apple domain-containing protein" evidence="3">
    <location>
        <begin position="21"/>
        <end position="303"/>
    </location>
</feature>
<dbReference type="AlphaFoldDB" id="A0A815E2B2"/>
<proteinExistence type="predicted"/>
<name>A0A815E2B2_9BILA</name>
<evidence type="ECO:0000256" key="1">
    <source>
        <dbReference type="ARBA" id="ARBA00022441"/>
    </source>
</evidence>
<feature type="signal peptide" evidence="3">
    <location>
        <begin position="1"/>
        <end position="20"/>
    </location>
</feature>
<dbReference type="Pfam" id="PF01344">
    <property type="entry name" value="Kelch_1"/>
    <property type="match status" value="3"/>
</dbReference>
<keyword evidence="1" id="KW-0880">Kelch repeat</keyword>
<evidence type="ECO:0000313" key="6">
    <source>
        <dbReference type="Proteomes" id="UP000663860"/>
    </source>
</evidence>
<dbReference type="PANTHER" id="PTHR46344">
    <property type="entry name" value="OS02G0202900 PROTEIN"/>
    <property type="match status" value="1"/>
</dbReference>
<protein>
    <recommendedName>
        <fullName evidence="4">Apple domain-containing protein</fullName>
    </recommendedName>
</protein>
<organism evidence="5 6">
    <name type="scientific">Adineta steineri</name>
    <dbReference type="NCBI Taxonomy" id="433720"/>
    <lineage>
        <taxon>Eukaryota</taxon>
        <taxon>Metazoa</taxon>
        <taxon>Spiralia</taxon>
        <taxon>Gnathifera</taxon>
        <taxon>Rotifera</taxon>
        <taxon>Eurotatoria</taxon>
        <taxon>Bdelloidea</taxon>
        <taxon>Adinetida</taxon>
        <taxon>Adinetidae</taxon>
        <taxon>Adineta</taxon>
    </lineage>
</organism>
<dbReference type="InterPro" id="IPR006652">
    <property type="entry name" value="Kelch_1"/>
</dbReference>
<dbReference type="Pfam" id="PF00024">
    <property type="entry name" value="PAN_1"/>
    <property type="match status" value="1"/>
</dbReference>
<dbReference type="InterPro" id="IPR003609">
    <property type="entry name" value="Pan_app"/>
</dbReference>
<dbReference type="SMART" id="SM00612">
    <property type="entry name" value="Kelch"/>
    <property type="match status" value="3"/>
</dbReference>
<reference evidence="5" key="1">
    <citation type="submission" date="2021-02" db="EMBL/GenBank/DDBJ databases">
        <authorList>
            <person name="Nowell W R."/>
        </authorList>
    </citation>
    <scope>NUCLEOTIDE SEQUENCE</scope>
</reference>
<evidence type="ECO:0000313" key="5">
    <source>
        <dbReference type="EMBL" id="CAF1309026.1"/>
    </source>
</evidence>
<dbReference type="PANTHER" id="PTHR46344:SF27">
    <property type="entry name" value="KELCH REPEAT SUPERFAMILY PROTEIN"/>
    <property type="match status" value="1"/>
</dbReference>
<dbReference type="InterPro" id="IPR037293">
    <property type="entry name" value="Gal_Oxidase_central_sf"/>
</dbReference>
<dbReference type="EMBL" id="CAJNOE010000684">
    <property type="protein sequence ID" value="CAF1309026.1"/>
    <property type="molecule type" value="Genomic_DNA"/>
</dbReference>
<keyword evidence="3" id="KW-0732">Signal</keyword>
<evidence type="ECO:0000256" key="3">
    <source>
        <dbReference type="SAM" id="SignalP"/>
    </source>
</evidence>
<dbReference type="InterPro" id="IPR015915">
    <property type="entry name" value="Kelch-typ_b-propeller"/>
</dbReference>
<feature type="domain" description="Apple" evidence="4">
    <location>
        <begin position="49"/>
        <end position="93"/>
    </location>
</feature>
<gene>
    <name evidence="5" type="ORF">IZO911_LOCUS34496</name>
</gene>
<comment type="caution">
    <text evidence="5">The sequence shown here is derived from an EMBL/GenBank/DDBJ whole genome shotgun (WGS) entry which is preliminary data.</text>
</comment>
<dbReference type="Proteomes" id="UP000663860">
    <property type="component" value="Unassembled WGS sequence"/>
</dbReference>
<dbReference type="Gene3D" id="2.120.10.80">
    <property type="entry name" value="Kelch-type beta propeller"/>
    <property type="match status" value="1"/>
</dbReference>
<accession>A0A815E2B2</accession>
<evidence type="ECO:0000256" key="2">
    <source>
        <dbReference type="ARBA" id="ARBA00022737"/>
    </source>
</evidence>
<keyword evidence="2" id="KW-0677">Repeat</keyword>
<dbReference type="Gene3D" id="2.130.10.80">
    <property type="entry name" value="Galactose oxidase/kelch, beta-propeller"/>
    <property type="match status" value="2"/>
</dbReference>
<sequence>MASTKVSLWLSFMIITQTVGQDIRSEEMSLIPDSKFQCANTTCLPFISVITTDIRNCQFACLGQSQCIAATFHRSTSNCELFDNMLNQNGSVLADVDATSVNVISGTRFPLEWTMPGNMSIARYYHTASVLENGLVLVAGGSDRNGVYLNTAELYNPSTGTWTTTGSMSIARYYHTASTLANGSVLVAGGRNGTSYFDSAELYNPSTGIWTVIGSMNVARYYHTASTLTNGKVLVTGGQINGFNALDSAELYNPSTGTWTTTGSMNVARYYHTASTLTNGKVLVTGGWDGISAFNSAELYQSI</sequence>
<dbReference type="SUPFAM" id="SSF117281">
    <property type="entry name" value="Kelch motif"/>
    <property type="match status" value="1"/>
</dbReference>